<proteinExistence type="predicted"/>
<dbReference type="AlphaFoldDB" id="A0A8J6T738"/>
<dbReference type="Gene3D" id="2.20.28.10">
    <property type="match status" value="1"/>
</dbReference>
<gene>
    <name evidence="2" type="ORF">H8E19_04295</name>
</gene>
<sequence>MGEWKCKDCGFALKADTPPEECPSCKKKCEFVDVACYIPDCGKTGQDPRL</sequence>
<dbReference type="EMBL" id="JACNJD010000148">
    <property type="protein sequence ID" value="MBC8176604.1"/>
    <property type="molecule type" value="Genomic_DNA"/>
</dbReference>
<dbReference type="Proteomes" id="UP000650524">
    <property type="component" value="Unassembled WGS sequence"/>
</dbReference>
<reference evidence="2 3" key="1">
    <citation type="submission" date="2020-08" db="EMBL/GenBank/DDBJ databases">
        <title>Bridging the membrane lipid divide: bacteria of the FCB group superphylum have the potential to synthesize archaeal ether lipids.</title>
        <authorList>
            <person name="Villanueva L."/>
            <person name="Von Meijenfeldt F.A.B."/>
            <person name="Westbye A.B."/>
            <person name="Yadav S."/>
            <person name="Hopmans E.C."/>
            <person name="Dutilh B.E."/>
            <person name="Sinninghe Damste J.S."/>
        </authorList>
    </citation>
    <scope>NUCLEOTIDE SEQUENCE [LARGE SCALE GENOMIC DNA]</scope>
    <source>
        <strain evidence="2">NIOZ-UU27</strain>
    </source>
</reference>
<dbReference type="SUPFAM" id="SSF57802">
    <property type="entry name" value="Rubredoxin-like"/>
    <property type="match status" value="1"/>
</dbReference>
<organism evidence="2 3">
    <name type="scientific">Candidatus Desulfacyla euxinica</name>
    <dbReference type="NCBI Taxonomy" id="2841693"/>
    <lineage>
        <taxon>Bacteria</taxon>
        <taxon>Deltaproteobacteria</taxon>
        <taxon>Candidatus Desulfacyla</taxon>
    </lineage>
</organism>
<evidence type="ECO:0000313" key="2">
    <source>
        <dbReference type="EMBL" id="MBC8176604.1"/>
    </source>
</evidence>
<comment type="caution">
    <text evidence="2">The sequence shown here is derived from an EMBL/GenBank/DDBJ whole genome shotgun (WGS) entry which is preliminary data.</text>
</comment>
<protein>
    <recommendedName>
        <fullName evidence="1">Rubrerythrin rubredoxin-like domain-containing protein</fullName>
    </recommendedName>
</protein>
<dbReference type="Pfam" id="PF21349">
    <property type="entry name" value="RUBY_RBDX"/>
    <property type="match status" value="1"/>
</dbReference>
<accession>A0A8J6T738</accession>
<feature type="domain" description="Rubrerythrin rubredoxin-like" evidence="1">
    <location>
        <begin position="4"/>
        <end position="30"/>
    </location>
</feature>
<name>A0A8J6T738_9DELT</name>
<dbReference type="InterPro" id="IPR048574">
    <property type="entry name" value="RUBY_RBDX"/>
</dbReference>
<evidence type="ECO:0000259" key="1">
    <source>
        <dbReference type="Pfam" id="PF21349"/>
    </source>
</evidence>
<evidence type="ECO:0000313" key="3">
    <source>
        <dbReference type="Proteomes" id="UP000650524"/>
    </source>
</evidence>